<feature type="transmembrane region" description="Helical" evidence="1">
    <location>
        <begin position="201"/>
        <end position="231"/>
    </location>
</feature>
<dbReference type="AlphaFoldDB" id="A0A1T5J0P5"/>
<evidence type="ECO:0000256" key="1">
    <source>
        <dbReference type="SAM" id="Phobius"/>
    </source>
</evidence>
<keyword evidence="1" id="KW-0812">Transmembrane</keyword>
<accession>A0A1T5J0P5</accession>
<gene>
    <name evidence="2" type="ORF">SAMN06309945_1073</name>
</gene>
<name>A0A1T5J0P5_9MICO</name>
<protein>
    <recommendedName>
        <fullName evidence="4">Leader peptidase (Prepilin peptidase) / N-methyltransferase</fullName>
    </recommendedName>
</protein>
<evidence type="ECO:0000313" key="3">
    <source>
        <dbReference type="Proteomes" id="UP000190857"/>
    </source>
</evidence>
<dbReference type="RefSeq" id="WP_143785332.1">
    <property type="nucleotide sequence ID" value="NZ_FUZP01000001.1"/>
</dbReference>
<organism evidence="2 3">
    <name type="scientific">Okibacterium fritillariae</name>
    <dbReference type="NCBI Taxonomy" id="123320"/>
    <lineage>
        <taxon>Bacteria</taxon>
        <taxon>Bacillati</taxon>
        <taxon>Actinomycetota</taxon>
        <taxon>Actinomycetes</taxon>
        <taxon>Micrococcales</taxon>
        <taxon>Microbacteriaceae</taxon>
        <taxon>Okibacterium</taxon>
    </lineage>
</organism>
<dbReference type="Proteomes" id="UP000190857">
    <property type="component" value="Unassembled WGS sequence"/>
</dbReference>
<dbReference type="OrthoDB" id="2087435at2"/>
<reference evidence="2 3" key="1">
    <citation type="submission" date="2017-02" db="EMBL/GenBank/DDBJ databases">
        <authorList>
            <person name="Peterson S.W."/>
        </authorList>
    </citation>
    <scope>NUCLEOTIDE SEQUENCE [LARGE SCALE GENOMIC DNA]</scope>
    <source>
        <strain evidence="2 3">VKM Ac-2059</strain>
    </source>
</reference>
<sequence>MSATTALPQPPRSRTPHSPALRRVVARARGVWLPSSGASVALVGAVFAAGGAPTGVVLIAYVAAVSLPLVNSDVLFHRLPNRFTVPGLALAAWAVLAGSLRALDTARSADTDLRSPAQLPRGRAETVVGISTDSSAELAGRGETSTGFDGAGAVITSAGPWLAAGGETLVWILLGSLVYGASCALAWWFGGLGFGDVKLAFLLGAAAGTAGFAVVLVSMSLGVVGAFLGGLGRLAHVVWARGGAVYRGRGIPIGPALIVGFWLALVAARWCGA</sequence>
<keyword evidence="1" id="KW-0472">Membrane</keyword>
<evidence type="ECO:0000313" key="2">
    <source>
        <dbReference type="EMBL" id="SKC44758.1"/>
    </source>
</evidence>
<feature type="transmembrane region" description="Helical" evidence="1">
    <location>
        <begin position="83"/>
        <end position="103"/>
    </location>
</feature>
<dbReference type="EMBL" id="FUZP01000001">
    <property type="protein sequence ID" value="SKC44758.1"/>
    <property type="molecule type" value="Genomic_DNA"/>
</dbReference>
<keyword evidence="3" id="KW-1185">Reference proteome</keyword>
<evidence type="ECO:0008006" key="4">
    <source>
        <dbReference type="Google" id="ProtNLM"/>
    </source>
</evidence>
<feature type="transmembrane region" description="Helical" evidence="1">
    <location>
        <begin position="251"/>
        <end position="271"/>
    </location>
</feature>
<proteinExistence type="predicted"/>
<keyword evidence="1" id="KW-1133">Transmembrane helix</keyword>
<feature type="transmembrane region" description="Helical" evidence="1">
    <location>
        <begin position="169"/>
        <end position="189"/>
    </location>
</feature>